<sequence>MQRKIDITVKGLTPSQAFSDPSSDPDGDEDSGDEAYDKCVSVGPPPNNQPPMDLHTFIDNCRNSTRSPSDFYPSVVGFSSNSANYCNCPTSELSSGGVLGGGRTQEARRSEAAPAGEAAGRVAERTPARKWGFRASGAWASGAVGPGLMRRTPPSELRNCASEARLSPHEA</sequence>
<organism evidence="2 3">
    <name type="scientific">Dendrobium thyrsiflorum</name>
    <name type="common">Pinecone-like raceme dendrobium</name>
    <name type="synonym">Orchid</name>
    <dbReference type="NCBI Taxonomy" id="117978"/>
    <lineage>
        <taxon>Eukaryota</taxon>
        <taxon>Viridiplantae</taxon>
        <taxon>Streptophyta</taxon>
        <taxon>Embryophyta</taxon>
        <taxon>Tracheophyta</taxon>
        <taxon>Spermatophyta</taxon>
        <taxon>Magnoliopsida</taxon>
        <taxon>Liliopsida</taxon>
        <taxon>Asparagales</taxon>
        <taxon>Orchidaceae</taxon>
        <taxon>Epidendroideae</taxon>
        <taxon>Malaxideae</taxon>
        <taxon>Dendrobiinae</taxon>
        <taxon>Dendrobium</taxon>
    </lineage>
</organism>
<proteinExistence type="predicted"/>
<evidence type="ECO:0000313" key="2">
    <source>
        <dbReference type="EMBL" id="KAL0919322.1"/>
    </source>
</evidence>
<feature type="compositionally biased region" description="Low complexity" evidence="1">
    <location>
        <begin position="112"/>
        <end position="121"/>
    </location>
</feature>
<name>A0ABD0V2N2_DENTH</name>
<dbReference type="AlphaFoldDB" id="A0ABD0V2N2"/>
<protein>
    <submittedName>
        <fullName evidence="2">Uncharacterized protein</fullName>
    </submittedName>
</protein>
<evidence type="ECO:0000313" key="3">
    <source>
        <dbReference type="Proteomes" id="UP001552299"/>
    </source>
</evidence>
<dbReference type="EMBL" id="JANQDX010000009">
    <property type="protein sequence ID" value="KAL0919322.1"/>
    <property type="molecule type" value="Genomic_DNA"/>
</dbReference>
<comment type="caution">
    <text evidence="2">The sequence shown here is derived from an EMBL/GenBank/DDBJ whole genome shotgun (WGS) entry which is preliminary data.</text>
</comment>
<accession>A0ABD0V2N2</accession>
<feature type="compositionally biased region" description="Acidic residues" evidence="1">
    <location>
        <begin position="23"/>
        <end position="34"/>
    </location>
</feature>
<dbReference type="Proteomes" id="UP001552299">
    <property type="component" value="Unassembled WGS sequence"/>
</dbReference>
<evidence type="ECO:0000256" key="1">
    <source>
        <dbReference type="SAM" id="MobiDB-lite"/>
    </source>
</evidence>
<feature type="region of interest" description="Disordered" evidence="1">
    <location>
        <begin position="142"/>
        <end position="171"/>
    </location>
</feature>
<feature type="region of interest" description="Disordered" evidence="1">
    <location>
        <begin position="94"/>
        <end position="125"/>
    </location>
</feature>
<reference evidence="2 3" key="1">
    <citation type="journal article" date="2024" name="Plant Biotechnol. J.">
        <title>Dendrobium thyrsiflorum genome and its molecular insights into genes involved in important horticultural traits.</title>
        <authorList>
            <person name="Chen B."/>
            <person name="Wang J.Y."/>
            <person name="Zheng P.J."/>
            <person name="Li K.L."/>
            <person name="Liang Y.M."/>
            <person name="Chen X.F."/>
            <person name="Zhang C."/>
            <person name="Zhao X."/>
            <person name="He X."/>
            <person name="Zhang G.Q."/>
            <person name="Liu Z.J."/>
            <person name="Xu Q."/>
        </authorList>
    </citation>
    <scope>NUCLEOTIDE SEQUENCE [LARGE SCALE GENOMIC DNA]</scope>
    <source>
        <strain evidence="2">GZMU011</strain>
    </source>
</reference>
<keyword evidence="3" id="KW-1185">Reference proteome</keyword>
<feature type="region of interest" description="Disordered" evidence="1">
    <location>
        <begin position="1"/>
        <end position="54"/>
    </location>
</feature>
<gene>
    <name evidence="2" type="ORF">M5K25_011410</name>
</gene>